<organism evidence="1 2">
    <name type="scientific">Paludibaculum fermentans</name>
    <dbReference type="NCBI Taxonomy" id="1473598"/>
    <lineage>
        <taxon>Bacteria</taxon>
        <taxon>Pseudomonadati</taxon>
        <taxon>Acidobacteriota</taxon>
        <taxon>Terriglobia</taxon>
        <taxon>Bryobacterales</taxon>
        <taxon>Bryobacteraceae</taxon>
        <taxon>Paludibaculum</taxon>
    </lineage>
</organism>
<dbReference type="RefSeq" id="WP_194452129.1">
    <property type="nucleotide sequence ID" value="NZ_CP063849.1"/>
</dbReference>
<evidence type="ECO:0000313" key="2">
    <source>
        <dbReference type="Proteomes" id="UP000593892"/>
    </source>
</evidence>
<dbReference type="KEGG" id="pfer:IRI77_11080"/>
<sequence>MPKDASWDAASGKFSWAEGELAVPPGFSYLPDWGTDTFVGRFTSRDGQVVISHDIGRHADTWARRDQQAIAFRETVVDGARVWVVRRDLSGGPAGRVSNFAVTFPDSGCANFYMESARPEDGQAIEFMARSFRPKGHRAAGCAGLGQ</sequence>
<dbReference type="Proteomes" id="UP000593892">
    <property type="component" value="Chromosome"/>
</dbReference>
<proteinExistence type="predicted"/>
<dbReference type="AlphaFoldDB" id="A0A7S7NVB9"/>
<accession>A0A7S7NVB9</accession>
<dbReference type="EMBL" id="CP063849">
    <property type="protein sequence ID" value="QOY90466.1"/>
    <property type="molecule type" value="Genomic_DNA"/>
</dbReference>
<evidence type="ECO:0000313" key="1">
    <source>
        <dbReference type="EMBL" id="QOY90466.1"/>
    </source>
</evidence>
<name>A0A7S7NVB9_PALFE</name>
<protein>
    <submittedName>
        <fullName evidence="1">Uncharacterized protein</fullName>
    </submittedName>
</protein>
<keyword evidence="2" id="KW-1185">Reference proteome</keyword>
<gene>
    <name evidence="1" type="ORF">IRI77_11080</name>
</gene>
<reference evidence="1 2" key="1">
    <citation type="submission" date="2020-10" db="EMBL/GenBank/DDBJ databases">
        <title>Complete genome sequence of Paludibaculum fermentans P105T, a facultatively anaerobic acidobacterium capable of dissimilatory Fe(III) reduction.</title>
        <authorList>
            <person name="Dedysh S.N."/>
            <person name="Beletsky A.V."/>
            <person name="Kulichevskaya I.S."/>
            <person name="Mardanov A.V."/>
            <person name="Ravin N.V."/>
        </authorList>
    </citation>
    <scope>NUCLEOTIDE SEQUENCE [LARGE SCALE GENOMIC DNA]</scope>
    <source>
        <strain evidence="1 2">P105</strain>
    </source>
</reference>